<evidence type="ECO:0000313" key="2">
    <source>
        <dbReference type="EMBL" id="RKX65597.1"/>
    </source>
</evidence>
<dbReference type="Proteomes" id="UP000282321">
    <property type="component" value="Unassembled WGS sequence"/>
</dbReference>
<evidence type="ECO:0000259" key="1">
    <source>
        <dbReference type="PROSITE" id="PS51186"/>
    </source>
</evidence>
<evidence type="ECO:0000313" key="3">
    <source>
        <dbReference type="Proteomes" id="UP000282321"/>
    </source>
</evidence>
<accession>A0A660S726</accession>
<dbReference type="InterPro" id="IPR000182">
    <property type="entry name" value="GNAT_dom"/>
</dbReference>
<sequence>MIRGIKEKDSEQLHLLFNEKHKNLACKFIHPDVHESKIETLVYEENNEIVGMIVLTAVKYSTNPYGTIEELIIRKSEEEHKLGKTLLSTAMDWFGKNEIKRVFVFAEREESELFEEMGFEKSDMIMYYKNLNK</sequence>
<gene>
    <name evidence="2" type="ORF">DRP44_06005</name>
</gene>
<organism evidence="2 3">
    <name type="scientific">candidate division TA06 bacterium</name>
    <dbReference type="NCBI Taxonomy" id="2250710"/>
    <lineage>
        <taxon>Bacteria</taxon>
        <taxon>Bacteria division TA06</taxon>
    </lineage>
</organism>
<dbReference type="AlphaFoldDB" id="A0A660S726"/>
<protein>
    <recommendedName>
        <fullName evidence="1">N-acetyltransferase domain-containing protein</fullName>
    </recommendedName>
</protein>
<dbReference type="Gene3D" id="3.40.630.30">
    <property type="match status" value="1"/>
</dbReference>
<reference evidence="2 3" key="1">
    <citation type="submission" date="2018-06" db="EMBL/GenBank/DDBJ databases">
        <title>Extensive metabolic versatility and redundancy in microbially diverse, dynamic hydrothermal sediments.</title>
        <authorList>
            <person name="Dombrowski N."/>
            <person name="Teske A."/>
            <person name="Baker B.J."/>
        </authorList>
    </citation>
    <scope>NUCLEOTIDE SEQUENCE [LARGE SCALE GENOMIC DNA]</scope>
    <source>
        <strain evidence="2">B35_G9</strain>
    </source>
</reference>
<dbReference type="EMBL" id="QNBC01000082">
    <property type="protein sequence ID" value="RKX65597.1"/>
    <property type="molecule type" value="Genomic_DNA"/>
</dbReference>
<comment type="caution">
    <text evidence="2">The sequence shown here is derived from an EMBL/GenBank/DDBJ whole genome shotgun (WGS) entry which is preliminary data.</text>
</comment>
<name>A0A660S726_UNCT6</name>
<dbReference type="SUPFAM" id="SSF55729">
    <property type="entry name" value="Acyl-CoA N-acyltransferases (Nat)"/>
    <property type="match status" value="1"/>
</dbReference>
<proteinExistence type="predicted"/>
<feature type="domain" description="N-acetyltransferase" evidence="1">
    <location>
        <begin position="1"/>
        <end position="133"/>
    </location>
</feature>
<dbReference type="InterPro" id="IPR016181">
    <property type="entry name" value="Acyl_CoA_acyltransferase"/>
</dbReference>
<dbReference type="Pfam" id="PF00583">
    <property type="entry name" value="Acetyltransf_1"/>
    <property type="match status" value="1"/>
</dbReference>
<dbReference type="CDD" id="cd04301">
    <property type="entry name" value="NAT_SF"/>
    <property type="match status" value="1"/>
</dbReference>
<dbReference type="GO" id="GO:0016747">
    <property type="term" value="F:acyltransferase activity, transferring groups other than amino-acyl groups"/>
    <property type="evidence" value="ECO:0007669"/>
    <property type="project" value="InterPro"/>
</dbReference>
<dbReference type="PROSITE" id="PS51186">
    <property type="entry name" value="GNAT"/>
    <property type="match status" value="1"/>
</dbReference>